<feature type="region of interest" description="Disordered" evidence="1">
    <location>
        <begin position="1111"/>
        <end position="1189"/>
    </location>
</feature>
<feature type="transmembrane region" description="Helical" evidence="2">
    <location>
        <begin position="1062"/>
        <end position="1083"/>
    </location>
</feature>
<dbReference type="PANTHER" id="PTHR39198">
    <property type="entry name" value="HYPOTHETICAL MEMBRANE PROTEIN, CONSERVED"/>
    <property type="match status" value="1"/>
</dbReference>
<evidence type="ECO:0000256" key="2">
    <source>
        <dbReference type="SAM" id="Phobius"/>
    </source>
</evidence>
<reference evidence="3" key="1">
    <citation type="journal article" date="2008" name="ISME J.">
        <title>Hindsight in the relative abundance, metabolic potential and genome dynamics of uncultivated marine archaea from comparative metagenomic analyses of bathypelagic plankton of different oceanic regions.</title>
        <authorList>
            <person name="Martin-Cuadrado A.B."/>
            <person name="Rodriguez-Valera F."/>
            <person name="Moreira D."/>
            <person name="Alba J.C."/>
            <person name="Ivars-Martinez E."/>
            <person name="Henn M.R."/>
            <person name="Talla E."/>
            <person name="Lopez-Garcia P."/>
        </authorList>
    </citation>
    <scope>NUCLEOTIDE SEQUENCE</scope>
</reference>
<evidence type="ECO:0000313" key="3">
    <source>
        <dbReference type="EMBL" id="ACF09552.1"/>
    </source>
</evidence>
<keyword evidence="2" id="KW-0812">Transmembrane</keyword>
<protein>
    <submittedName>
        <fullName evidence="3">Predicted membrane protein/autotransporter</fullName>
    </submittedName>
</protein>
<accession>B3V5F6</accession>
<keyword evidence="2" id="KW-1133">Transmembrane helix</keyword>
<dbReference type="PANTHER" id="PTHR39198:SF1">
    <property type="entry name" value="ALPHA-GALACTOSIDASE NEW3 DOMAIN-CONTAINING PROTEIN"/>
    <property type="match status" value="1"/>
</dbReference>
<dbReference type="EMBL" id="EU686616">
    <property type="protein sequence ID" value="ACF09552.1"/>
    <property type="molecule type" value="Genomic_DNA"/>
</dbReference>
<organism evidence="3">
    <name type="scientific">uncultured marine group II euryarchaeote KM3-85-F5</name>
    <dbReference type="NCBI Taxonomy" id="526684"/>
    <lineage>
        <taxon>Archaea</taxon>
        <taxon>Methanobacteriati</taxon>
        <taxon>Thermoplasmatota</taxon>
        <taxon>Candidatus Poseidoniia</taxon>
        <taxon>Candidatus Poseidoniales</taxon>
        <taxon>environmental samples</taxon>
    </lineage>
</organism>
<evidence type="ECO:0000256" key="1">
    <source>
        <dbReference type="SAM" id="MobiDB-lite"/>
    </source>
</evidence>
<feature type="compositionally biased region" description="Pro residues" evidence="1">
    <location>
        <begin position="1136"/>
        <end position="1179"/>
    </location>
</feature>
<proteinExistence type="predicted"/>
<name>B3V5F6_9ARCH</name>
<keyword evidence="2" id="KW-0472">Membrane</keyword>
<dbReference type="AlphaFoldDB" id="B3V5F6"/>
<reference evidence="3" key="2">
    <citation type="submission" date="2008-08" db="EMBL/GenBank/DDBJ databases">
        <authorList>
            <person name="Martin-Cuadrado A.-B."/>
            <person name="Rodriguez-Valera F."/>
            <person name="Moreira D."/>
            <person name="Alba J.-C."/>
            <person name="Ivars-Martinez E."/>
            <person name="Henn M.R."/>
            <person name="Talla E."/>
            <person name="Lopez-Garcia P."/>
        </authorList>
    </citation>
    <scope>NUCLEOTIDE SEQUENCE</scope>
</reference>
<sequence>MYLRRPSPLQTPPNFTPIPSYTEDFRNLIPMRTASAFSLVSLLLMMSLSHLALVVPVEEERAYAVAPKSNPVDFEVTGIELGNSTLSARQWAQPDSSTIEYMTKGEIIQINVTFNQGGVDPSPITADATLEIWHPIGIVIKEWNFNITLSAGQSVRETFIWNPSTAHSSLNDDGWLGGGVTIRGTVDAGIGIDGDDSNDLLERDVPIALWFDAMENGFCDDEGFEGKFCTNNPVGFGRPTWYAAGYELDGYSADNDFPTGTWRMENTSSETGEWHWKVSGANDNYASNRFDRLRWAWQRYNSQDGCADGVWGDGYSHGLGYGEYDSTVSSIHGSNLCLVKLQSPLLYSIQIATDAWGDMAAGDTIMLETNSGQSLEYLNYTAQNLSTTEGDWTRLVWNATGLHPAEGFSVSLLFQSDSSFANEGIHLDSFIVFAIERYPEYTLDAQCSFPDNYGGTMVYDPDSEGGNTVLVEAADPNPPSIHCHIFNRGYIDITLWFYTEVSNRSWMFGYPLRIDSNNIIDHDNFVKSNVIKARTHTDTWFNLSIPDGADVQDLVWYAWINDGVLNNTNKYEIILPVSVESTYRMTLKQKTLANPAASILPGGKANITMDLKNTGNQYSSWNLGGLFSDSRFTSENVKWYEVGGDEISILNLTPVEEISLNAEVTIPSGMDPGTYPLELLVNPRLPNTHQASSVLQIEVPVYHDLAIAPVKNAMLAPANGEQNNIQVFLFNYGNTEETFDIRIDTDNWRLLADVSSHTVTMEANGGQTTVSLLLPMPKGVANGTYRVTIVATSQSDQTYQSTANFYLTVPVTNLVEVEDRDLSEEVFAAGTDARTLKWEIWNTGNVDDAFTIDLSFASDVSAFASGLSGGRTPYIAPGSSYNLSVSYSFDPGVDGARVITLRATSVESGLYSEGEAKFDVGTVGYLLALPPPSSSDAMLIAESGDDYSLVYSVRSAHPELDQQIRAEVELGNQWTIYSARIAEEDRNFVLKAGESRNVTIHLDVREENLENLQENLVSFNVTLLVISELDTISKTTQISLVKPVPIQEGPDVEEVAWQGANYILIAVGLGIIIAVLAVTFRVFRSARSPLEEVSTLGDYKMTVDGWDGTKFEEDQLPSADDIANSMYGGSKELFEQPPPIAPTADEPPAPPPDEPAPPPPPEPPSPTPAPAAPVAPPLPESGLPEGWTMEQWQHYGQRWLDSLKDE</sequence>